<accession>A0ACB8WGW8</accession>
<keyword evidence="2" id="KW-1185">Reference proteome</keyword>
<proteinExistence type="predicted"/>
<name>A0ACB8WGW8_9TELE</name>
<reference evidence="1" key="1">
    <citation type="submission" date="2022-04" db="EMBL/GenBank/DDBJ databases">
        <title>Jade perch genome.</title>
        <authorList>
            <person name="Chao B."/>
        </authorList>
    </citation>
    <scope>NUCLEOTIDE SEQUENCE</scope>
    <source>
        <strain evidence="1">CB-2022</strain>
    </source>
</reference>
<dbReference type="EMBL" id="CM041539">
    <property type="protein sequence ID" value="KAI3367082.1"/>
    <property type="molecule type" value="Genomic_DNA"/>
</dbReference>
<evidence type="ECO:0000313" key="2">
    <source>
        <dbReference type="Proteomes" id="UP000831701"/>
    </source>
</evidence>
<sequence>MSGGVPGPRQDVILSKSTPPRPVERGHRGKGKARSRARAHTASLTGCQAEYQATPDFVKVHTSTASGARHTGGKGSSVPGEGPTKAPHSSLLNVRRSTRATKPEGGHQGHETEEKVIQDFRKFRLGSRNGRRDLDNAQQASSQCLRYCKYMADGVPGEPADLRFLQSSKLTGADINRVVYELKRLKAGGLQGRGGPPPKGEFRRLFHDLSTCTCTSGTGTTKNEHATLMGYIMGYLCIISGHRAVVLTNMLVDHVSAADSWRGGRRFQILVDEHKTVKSFGQASLVLNGREFDWVEAAGQGEVLSPQGDRALPYRAKSVTFQPSLPGIVGEKTRVEINCKHDNNGLTMMFWYQQTESGLMNLIGYNTIGSNPNYEKEFEQELTGAVDEWVELRPFINTAQFSGDQSGSTNHLSSLTFCLAVVIHQSGDQMSHPGVAATFECSMGQGFSMTSYSMYWYRQNHFGALLEFLGSE</sequence>
<dbReference type="Proteomes" id="UP000831701">
    <property type="component" value="Chromosome 9"/>
</dbReference>
<protein>
    <submittedName>
        <fullName evidence="1">Uncharacterized protein</fullName>
    </submittedName>
</protein>
<comment type="caution">
    <text evidence="1">The sequence shown here is derived from an EMBL/GenBank/DDBJ whole genome shotgun (WGS) entry which is preliminary data.</text>
</comment>
<organism evidence="1 2">
    <name type="scientific">Scortum barcoo</name>
    <name type="common">barcoo grunter</name>
    <dbReference type="NCBI Taxonomy" id="214431"/>
    <lineage>
        <taxon>Eukaryota</taxon>
        <taxon>Metazoa</taxon>
        <taxon>Chordata</taxon>
        <taxon>Craniata</taxon>
        <taxon>Vertebrata</taxon>
        <taxon>Euteleostomi</taxon>
        <taxon>Actinopterygii</taxon>
        <taxon>Neopterygii</taxon>
        <taxon>Teleostei</taxon>
        <taxon>Neoteleostei</taxon>
        <taxon>Acanthomorphata</taxon>
        <taxon>Eupercaria</taxon>
        <taxon>Centrarchiformes</taxon>
        <taxon>Terapontoidei</taxon>
        <taxon>Terapontidae</taxon>
        <taxon>Scortum</taxon>
    </lineage>
</organism>
<evidence type="ECO:0000313" key="1">
    <source>
        <dbReference type="EMBL" id="KAI3367082.1"/>
    </source>
</evidence>
<gene>
    <name evidence="1" type="ORF">L3Q82_008117</name>
</gene>